<evidence type="ECO:0000313" key="2">
    <source>
        <dbReference type="EMBL" id="KAK2889675.1"/>
    </source>
</evidence>
<feature type="compositionally biased region" description="Polar residues" evidence="1">
    <location>
        <begin position="62"/>
        <end position="81"/>
    </location>
</feature>
<gene>
    <name evidence="2" type="ORF">Q8A67_015050</name>
</gene>
<evidence type="ECO:0000256" key="1">
    <source>
        <dbReference type="SAM" id="MobiDB-lite"/>
    </source>
</evidence>
<reference evidence="2" key="1">
    <citation type="submission" date="2023-08" db="EMBL/GenBank/DDBJ databases">
        <title>Chromosome-level Genome Assembly of mud carp (Cirrhinus molitorella).</title>
        <authorList>
            <person name="Liu H."/>
        </authorList>
    </citation>
    <scope>NUCLEOTIDE SEQUENCE</scope>
    <source>
        <strain evidence="2">Prfri</strain>
        <tissue evidence="2">Muscle</tissue>
    </source>
</reference>
<accession>A0AA88TKB8</accession>
<name>A0AA88TKB8_9TELE</name>
<dbReference type="AlphaFoldDB" id="A0AA88TKB8"/>
<comment type="caution">
    <text evidence="2">The sequence shown here is derived from an EMBL/GenBank/DDBJ whole genome shotgun (WGS) entry which is preliminary data.</text>
</comment>
<evidence type="ECO:0000313" key="3">
    <source>
        <dbReference type="Proteomes" id="UP001187343"/>
    </source>
</evidence>
<dbReference type="EMBL" id="JAUYZG010000014">
    <property type="protein sequence ID" value="KAK2889675.1"/>
    <property type="molecule type" value="Genomic_DNA"/>
</dbReference>
<sequence>MHRHFQTASLCCLKVTKRSVLRGFPQNAPVRRLNRSGLNQVKMVLCTSEERPAQTEAEKQSRTSISFDSDFASSPQVSSTRAVNKYENRCIHI</sequence>
<proteinExistence type="predicted"/>
<dbReference type="Proteomes" id="UP001187343">
    <property type="component" value="Unassembled WGS sequence"/>
</dbReference>
<feature type="compositionally biased region" description="Basic and acidic residues" evidence="1">
    <location>
        <begin position="50"/>
        <end position="61"/>
    </location>
</feature>
<keyword evidence="3" id="KW-1185">Reference proteome</keyword>
<organism evidence="2 3">
    <name type="scientific">Cirrhinus molitorella</name>
    <name type="common">mud carp</name>
    <dbReference type="NCBI Taxonomy" id="172907"/>
    <lineage>
        <taxon>Eukaryota</taxon>
        <taxon>Metazoa</taxon>
        <taxon>Chordata</taxon>
        <taxon>Craniata</taxon>
        <taxon>Vertebrata</taxon>
        <taxon>Euteleostomi</taxon>
        <taxon>Actinopterygii</taxon>
        <taxon>Neopterygii</taxon>
        <taxon>Teleostei</taxon>
        <taxon>Ostariophysi</taxon>
        <taxon>Cypriniformes</taxon>
        <taxon>Cyprinidae</taxon>
        <taxon>Labeoninae</taxon>
        <taxon>Labeonini</taxon>
        <taxon>Cirrhinus</taxon>
    </lineage>
</organism>
<protein>
    <submittedName>
        <fullName evidence="2">Uncharacterized protein</fullName>
    </submittedName>
</protein>
<feature type="region of interest" description="Disordered" evidence="1">
    <location>
        <begin position="50"/>
        <end position="81"/>
    </location>
</feature>